<sequence length="40" mass="4381">MKTGWARFLPYPKGQFAAGGRQQDDTANGRLTVECSHSTP</sequence>
<dbReference type="RefSeq" id="WP_281162849.1">
    <property type="nucleotide sequence ID" value="NZ_JBGFTR010000002.1"/>
</dbReference>
<gene>
    <name evidence="2" type="ORF">AB9R89_01575</name>
</gene>
<protein>
    <submittedName>
        <fullName evidence="2">Uncharacterized protein</fullName>
    </submittedName>
</protein>
<proteinExistence type="predicted"/>
<evidence type="ECO:0000313" key="2">
    <source>
        <dbReference type="EMBL" id="MFH7564013.1"/>
    </source>
</evidence>
<name>A0ABW7NXT9_9GAMM</name>
<reference evidence="2 3" key="1">
    <citation type="submission" date="2024-08" db="EMBL/GenBank/DDBJ databases">
        <title>Oceanimonas smirnovii Genome sequencing and assembly.</title>
        <authorList>
            <person name="Tang B."/>
        </authorList>
    </citation>
    <scope>NUCLEOTIDE SEQUENCE [LARGE SCALE GENOMIC DNA]</scope>
    <source>
        <strain evidence="2 3">OS2020-119</strain>
    </source>
</reference>
<dbReference type="Proteomes" id="UP001610706">
    <property type="component" value="Unassembled WGS sequence"/>
</dbReference>
<evidence type="ECO:0000313" key="3">
    <source>
        <dbReference type="Proteomes" id="UP001610706"/>
    </source>
</evidence>
<organism evidence="2 3">
    <name type="scientific">Oceanimonas smirnovii</name>
    <dbReference type="NCBI Taxonomy" id="264574"/>
    <lineage>
        <taxon>Bacteria</taxon>
        <taxon>Pseudomonadati</taxon>
        <taxon>Pseudomonadota</taxon>
        <taxon>Gammaproteobacteria</taxon>
        <taxon>Aeromonadales</taxon>
        <taxon>Aeromonadaceae</taxon>
        <taxon>Oceanimonas</taxon>
    </lineage>
</organism>
<feature type="region of interest" description="Disordered" evidence="1">
    <location>
        <begin position="12"/>
        <end position="40"/>
    </location>
</feature>
<dbReference type="EMBL" id="JBGFTR010000002">
    <property type="protein sequence ID" value="MFH7564013.1"/>
    <property type="molecule type" value="Genomic_DNA"/>
</dbReference>
<accession>A0ABW7NXT9</accession>
<comment type="caution">
    <text evidence="2">The sequence shown here is derived from an EMBL/GenBank/DDBJ whole genome shotgun (WGS) entry which is preliminary data.</text>
</comment>
<keyword evidence="3" id="KW-1185">Reference proteome</keyword>
<evidence type="ECO:0000256" key="1">
    <source>
        <dbReference type="SAM" id="MobiDB-lite"/>
    </source>
</evidence>